<proteinExistence type="predicted"/>
<dbReference type="AlphaFoldDB" id="A0A238XQR7"/>
<gene>
    <name evidence="1" type="ORF">SAMN06265371_106224</name>
</gene>
<dbReference type="Proteomes" id="UP000198384">
    <property type="component" value="Unassembled WGS sequence"/>
</dbReference>
<reference evidence="1 2" key="1">
    <citation type="submission" date="2017-06" db="EMBL/GenBank/DDBJ databases">
        <authorList>
            <person name="Kim H.J."/>
            <person name="Triplett B.A."/>
        </authorList>
    </citation>
    <scope>NUCLEOTIDE SEQUENCE [LARGE SCALE GENOMIC DNA]</scope>
    <source>
        <strain evidence="1 2">DSM 29150</strain>
    </source>
</reference>
<sequence>MIIGLFILGIGYLYSFASGVKNDSINKRYELKLKDSIILLKITNGLWIHSEDSLATVKIDGFQWIFQYKNEITDSTDIYDYQIIDKTIENKIKSLTLTNKSDTLEYELDYLTDKNMTLIYLPRGNFHNYTRID</sequence>
<keyword evidence="2" id="KW-1185">Reference proteome</keyword>
<organism evidence="1 2">
    <name type="scientific">Lutibacter agarilyticus</name>
    <dbReference type="NCBI Taxonomy" id="1109740"/>
    <lineage>
        <taxon>Bacteria</taxon>
        <taxon>Pseudomonadati</taxon>
        <taxon>Bacteroidota</taxon>
        <taxon>Flavobacteriia</taxon>
        <taxon>Flavobacteriales</taxon>
        <taxon>Flavobacteriaceae</taxon>
        <taxon>Lutibacter</taxon>
    </lineage>
</organism>
<accession>A0A238XQR7</accession>
<evidence type="ECO:0000313" key="2">
    <source>
        <dbReference type="Proteomes" id="UP000198384"/>
    </source>
</evidence>
<name>A0A238XQR7_9FLAO</name>
<dbReference type="EMBL" id="FZNT01000006">
    <property type="protein sequence ID" value="SNR60881.1"/>
    <property type="molecule type" value="Genomic_DNA"/>
</dbReference>
<evidence type="ECO:0000313" key="1">
    <source>
        <dbReference type="EMBL" id="SNR60881.1"/>
    </source>
</evidence>
<protein>
    <submittedName>
        <fullName evidence="1">Uncharacterized protein</fullName>
    </submittedName>
</protein>